<dbReference type="EMBL" id="CP003876">
    <property type="protein sequence ID" value="AFU01001.1"/>
    <property type="molecule type" value="Genomic_DNA"/>
</dbReference>
<keyword evidence="2" id="KW-1185">Reference proteome</keyword>
<evidence type="ECO:0000313" key="2">
    <source>
        <dbReference type="Proteomes" id="UP000006304"/>
    </source>
</evidence>
<evidence type="ECO:0000313" key="1">
    <source>
        <dbReference type="EMBL" id="AFU01001.1"/>
    </source>
</evidence>
<organism evidence="1 2">
    <name type="scientific">Nocardia brasiliensis (strain ATCC 700358 / HUJEG-1)</name>
    <dbReference type="NCBI Taxonomy" id="1133849"/>
    <lineage>
        <taxon>Bacteria</taxon>
        <taxon>Bacillati</taxon>
        <taxon>Actinomycetota</taxon>
        <taxon>Actinomycetes</taxon>
        <taxon>Mycobacteriales</taxon>
        <taxon>Nocardiaceae</taxon>
        <taxon>Nocardia</taxon>
    </lineage>
</organism>
<dbReference type="RefSeq" id="WP_014983856.1">
    <property type="nucleotide sequence ID" value="NC_018681.1"/>
</dbReference>
<proteinExistence type="predicted"/>
<accession>K0F009</accession>
<dbReference type="Proteomes" id="UP000006304">
    <property type="component" value="Chromosome"/>
</dbReference>
<protein>
    <submittedName>
        <fullName evidence="1">Uncharacterized protein</fullName>
    </submittedName>
</protein>
<reference evidence="1 2" key="1">
    <citation type="journal article" date="2012" name="J. Bacteriol.">
        <title>Complete genome sequence of Nocardia brasiliensis HUJEG-1.</title>
        <authorList>
            <person name="Vera-Cabrera L."/>
            <person name="Ortiz-Lopez R."/>
            <person name="Elizondo-Gonzalez R."/>
            <person name="Perez-Maya A.A."/>
            <person name="Ocampo-Candiani J."/>
        </authorList>
    </citation>
    <scope>NUCLEOTIDE SEQUENCE [LARGE SCALE GENOMIC DNA]</scope>
    <source>
        <strain evidence="2">ATCC 700358</strain>
    </source>
</reference>
<gene>
    <name evidence="1" type="ORF">O3I_015200</name>
</gene>
<dbReference type="AlphaFoldDB" id="K0F009"/>
<dbReference type="KEGG" id="nbr:O3I_015200"/>
<dbReference type="HOGENOM" id="CLU_1693646_0_0_11"/>
<name>K0F009_NOCB7</name>
<dbReference type="eggNOG" id="ENOG5034AJ4">
    <property type="taxonomic scope" value="Bacteria"/>
</dbReference>
<sequence length="155" mass="17545">MAADEPEPAEHLRYVRYLNELALTSAQTEMATMGVVLEDPDTVMAEAAIVHHIDRRAAQLLTDETFPDWAARVAEVIDGRAFMARRLREWTLLRAISTGQAWTEEEILDASDWFQRKAAEVAACLPVRMLLADRGRTRRVRAAAGRRIQKRSADE</sequence>